<organism evidence="1 2">
    <name type="scientific">Planomicrobium okeanokoites</name>
    <name type="common">Planococcus okeanokoites</name>
    <name type="synonym">Flavobacterium okeanokoites</name>
    <dbReference type="NCBI Taxonomy" id="244"/>
    <lineage>
        <taxon>Bacteria</taxon>
        <taxon>Bacillati</taxon>
        <taxon>Bacillota</taxon>
        <taxon>Bacilli</taxon>
        <taxon>Bacillales</taxon>
        <taxon>Caryophanaceae</taxon>
        <taxon>Planomicrobium</taxon>
    </lineage>
</organism>
<dbReference type="PROSITE" id="PS51257">
    <property type="entry name" value="PROKAR_LIPOPROTEIN"/>
    <property type="match status" value="1"/>
</dbReference>
<proteinExistence type="predicted"/>
<protein>
    <recommendedName>
        <fullName evidence="3">DUF4352 domain-containing protein</fullName>
    </recommendedName>
</protein>
<reference evidence="2" key="1">
    <citation type="journal article" date="2019" name="Int. J. Syst. Evol. Microbiol.">
        <title>The Global Catalogue of Microorganisms (GCM) 10K type strain sequencing project: providing services to taxonomists for standard genome sequencing and annotation.</title>
        <authorList>
            <consortium name="The Broad Institute Genomics Platform"/>
            <consortium name="The Broad Institute Genome Sequencing Center for Infectious Disease"/>
            <person name="Wu L."/>
            <person name="Ma J."/>
        </authorList>
    </citation>
    <scope>NUCLEOTIDE SEQUENCE [LARGE SCALE GENOMIC DNA]</scope>
    <source>
        <strain evidence="2">CCM 320</strain>
    </source>
</reference>
<dbReference type="EMBL" id="JBHRUJ010000016">
    <property type="protein sequence ID" value="MFC3211244.1"/>
    <property type="molecule type" value="Genomic_DNA"/>
</dbReference>
<dbReference type="Proteomes" id="UP001595625">
    <property type="component" value="Unassembled WGS sequence"/>
</dbReference>
<comment type="caution">
    <text evidence="1">The sequence shown here is derived from an EMBL/GenBank/DDBJ whole genome shotgun (WGS) entry which is preliminary data.</text>
</comment>
<evidence type="ECO:0000313" key="2">
    <source>
        <dbReference type="Proteomes" id="UP001595625"/>
    </source>
</evidence>
<sequence>MNRIFNLGILSILVLAGCSEETEPAAQAAVNEEAAAIPTYFDGYVLSPQVTDDRSLQKAGQSFRDLRGEIELKAIKTEIPAYEVGGIELTVYEAKLLHFKPEYSMIDFFHSYTHETEFGMVKFFVEITNTTEEVLKFAPVAVVETNAGETNTWEEDIYLEELNGEIQPGETKKGNIGFILEKPSNEPLKFMTSDVYSASDKKLADAQLIEIEF</sequence>
<name>A0ABV7KPC3_PLAOK</name>
<gene>
    <name evidence="1" type="ORF">ACFOEJ_09190</name>
</gene>
<evidence type="ECO:0000313" key="1">
    <source>
        <dbReference type="EMBL" id="MFC3211244.1"/>
    </source>
</evidence>
<accession>A0ABV7KPC3</accession>
<keyword evidence="2" id="KW-1185">Reference proteome</keyword>
<evidence type="ECO:0008006" key="3">
    <source>
        <dbReference type="Google" id="ProtNLM"/>
    </source>
</evidence>
<dbReference type="RefSeq" id="WP_117312458.1">
    <property type="nucleotide sequence ID" value="NZ_JBHRUJ010000016.1"/>
</dbReference>